<reference evidence="1 2" key="1">
    <citation type="journal article" date="2019" name="Int. J. Syst. Evol. Microbiol.">
        <title>The Global Catalogue of Microorganisms (GCM) 10K type strain sequencing project: providing services to taxonomists for standard genome sequencing and annotation.</title>
        <authorList>
            <consortium name="The Broad Institute Genomics Platform"/>
            <consortium name="The Broad Institute Genome Sequencing Center for Infectious Disease"/>
            <person name="Wu L."/>
            <person name="Ma J."/>
        </authorList>
    </citation>
    <scope>NUCLEOTIDE SEQUENCE [LARGE SCALE GENOMIC DNA]</scope>
    <source>
        <strain evidence="1 2">JCM 16082</strain>
    </source>
</reference>
<organism evidence="1 2">
    <name type="scientific">Gangjinia marincola</name>
    <dbReference type="NCBI Taxonomy" id="578463"/>
    <lineage>
        <taxon>Bacteria</taxon>
        <taxon>Pseudomonadati</taxon>
        <taxon>Bacteroidota</taxon>
        <taxon>Flavobacteriia</taxon>
        <taxon>Flavobacteriales</taxon>
        <taxon>Flavobacteriaceae</taxon>
        <taxon>Gangjinia</taxon>
    </lineage>
</organism>
<evidence type="ECO:0000313" key="1">
    <source>
        <dbReference type="EMBL" id="GAA0871030.1"/>
    </source>
</evidence>
<comment type="caution">
    <text evidence="1">The sequence shown here is derived from an EMBL/GenBank/DDBJ whole genome shotgun (WGS) entry which is preliminary data.</text>
</comment>
<accession>A0ABN1MDE6</accession>
<name>A0ABN1MDE6_9FLAO</name>
<gene>
    <name evidence="1" type="ORF">GCM10009117_01750</name>
</gene>
<dbReference type="Gene3D" id="3.10.450.50">
    <property type="match status" value="1"/>
</dbReference>
<protein>
    <submittedName>
        <fullName evidence="1">Uncharacterized protein</fullName>
    </submittedName>
</protein>
<dbReference type="EMBL" id="BAAAFG010000001">
    <property type="protein sequence ID" value="GAA0871030.1"/>
    <property type="molecule type" value="Genomic_DNA"/>
</dbReference>
<dbReference type="Proteomes" id="UP001500507">
    <property type="component" value="Unassembled WGS sequence"/>
</dbReference>
<sequence>MNTKQVADKLVQWCREGDYKKCYNELYHENAVSKEASWVPNNETQGRDSIIKEYEE</sequence>
<proteinExistence type="predicted"/>
<evidence type="ECO:0000313" key="2">
    <source>
        <dbReference type="Proteomes" id="UP001500507"/>
    </source>
</evidence>
<keyword evidence="2" id="KW-1185">Reference proteome</keyword>
<dbReference type="RefSeq" id="WP_343762598.1">
    <property type="nucleotide sequence ID" value="NZ_BAAAFG010000001.1"/>
</dbReference>